<feature type="region of interest" description="Disordered" evidence="1">
    <location>
        <begin position="30"/>
        <end position="66"/>
    </location>
</feature>
<organism evidence="2">
    <name type="scientific">bioreactor metagenome</name>
    <dbReference type="NCBI Taxonomy" id="1076179"/>
    <lineage>
        <taxon>unclassified sequences</taxon>
        <taxon>metagenomes</taxon>
        <taxon>ecological metagenomes</taxon>
    </lineage>
</organism>
<evidence type="ECO:0008006" key="3">
    <source>
        <dbReference type="Google" id="ProtNLM"/>
    </source>
</evidence>
<evidence type="ECO:0000256" key="1">
    <source>
        <dbReference type="SAM" id="MobiDB-lite"/>
    </source>
</evidence>
<dbReference type="AlphaFoldDB" id="A0A645DP95"/>
<name>A0A645DP95_9ZZZZ</name>
<sequence length="212" mass="24103">MKKIKLNLLVFIIILLSSGLVGCSNTPKAENSNAFSETENPNETDELDLETNQTTTLPTSPNEQKEYNENLCTENEEILYSFKVENSDKILSVCVSKSAQEYIVYRFGSKEKVALEFPEDKADSWSKFIYSYYLRGGEKENEGMDMNYLVFENGGYEYEIYQEYTAVDESTIVGVRIKDKSTNKETDIKGLPDSLIGSLIGLRDNDKIKIEN</sequence>
<dbReference type="PROSITE" id="PS51257">
    <property type="entry name" value="PROKAR_LIPOPROTEIN"/>
    <property type="match status" value="1"/>
</dbReference>
<feature type="compositionally biased region" description="Acidic residues" evidence="1">
    <location>
        <begin position="40"/>
        <end position="49"/>
    </location>
</feature>
<protein>
    <recommendedName>
        <fullName evidence="3">Lipoprotein</fullName>
    </recommendedName>
</protein>
<gene>
    <name evidence="2" type="ORF">SDC9_138242</name>
</gene>
<evidence type="ECO:0000313" key="2">
    <source>
        <dbReference type="EMBL" id="MPM91116.1"/>
    </source>
</evidence>
<proteinExistence type="predicted"/>
<feature type="compositionally biased region" description="Polar residues" evidence="1">
    <location>
        <begin position="50"/>
        <end position="62"/>
    </location>
</feature>
<accession>A0A645DP95</accession>
<feature type="compositionally biased region" description="Polar residues" evidence="1">
    <location>
        <begin position="30"/>
        <end position="39"/>
    </location>
</feature>
<comment type="caution">
    <text evidence="2">The sequence shown here is derived from an EMBL/GenBank/DDBJ whole genome shotgun (WGS) entry which is preliminary data.</text>
</comment>
<reference evidence="2" key="1">
    <citation type="submission" date="2019-08" db="EMBL/GenBank/DDBJ databases">
        <authorList>
            <person name="Kucharzyk K."/>
            <person name="Murdoch R.W."/>
            <person name="Higgins S."/>
            <person name="Loffler F."/>
        </authorList>
    </citation>
    <scope>NUCLEOTIDE SEQUENCE</scope>
</reference>
<dbReference type="EMBL" id="VSSQ01038229">
    <property type="protein sequence ID" value="MPM91116.1"/>
    <property type="molecule type" value="Genomic_DNA"/>
</dbReference>